<proteinExistence type="predicted"/>
<reference evidence="1" key="2">
    <citation type="submission" date="2021-09" db="EMBL/GenBank/DDBJ databases">
        <authorList>
            <person name="Jia N."/>
            <person name="Wang J."/>
            <person name="Shi W."/>
            <person name="Du L."/>
            <person name="Sun Y."/>
            <person name="Zhan W."/>
            <person name="Jiang J."/>
            <person name="Wang Q."/>
            <person name="Zhang B."/>
            <person name="Ji P."/>
            <person name="Sakyi L.B."/>
            <person name="Cui X."/>
            <person name="Yuan T."/>
            <person name="Jiang B."/>
            <person name="Yang W."/>
            <person name="Lam T.T.-Y."/>
            <person name="Chang Q."/>
            <person name="Ding S."/>
            <person name="Wang X."/>
            <person name="Zhu J."/>
            <person name="Ruan X."/>
            <person name="Zhao L."/>
            <person name="Wei J."/>
            <person name="Que T."/>
            <person name="Du C."/>
            <person name="Cheng J."/>
            <person name="Dai P."/>
            <person name="Han X."/>
            <person name="Huang E."/>
            <person name="Gao Y."/>
            <person name="Liu J."/>
            <person name="Shao H."/>
            <person name="Ye R."/>
            <person name="Li L."/>
            <person name="Wei W."/>
            <person name="Wang X."/>
            <person name="Wang C."/>
            <person name="Huo Q."/>
            <person name="Li W."/>
            <person name="Guo W."/>
            <person name="Chen H."/>
            <person name="Chen S."/>
            <person name="Zhou L."/>
            <person name="Zhou L."/>
            <person name="Ni X."/>
            <person name="Tian J."/>
            <person name="Zhou Y."/>
            <person name="Sheng Y."/>
            <person name="Liu T."/>
            <person name="Pan Y."/>
            <person name="Xia L."/>
            <person name="Li J."/>
            <person name="Zhao F."/>
            <person name="Cao W."/>
        </authorList>
    </citation>
    <scope>NUCLEOTIDE SEQUENCE</scope>
    <source>
        <strain evidence="1">Rsan-2018</strain>
        <tissue evidence="1">Larvae</tissue>
    </source>
</reference>
<reference evidence="1" key="1">
    <citation type="journal article" date="2020" name="Cell">
        <title>Large-Scale Comparative Analyses of Tick Genomes Elucidate Their Genetic Diversity and Vector Capacities.</title>
        <authorList>
            <consortium name="Tick Genome and Microbiome Consortium (TIGMIC)"/>
            <person name="Jia N."/>
            <person name="Wang J."/>
            <person name="Shi W."/>
            <person name="Du L."/>
            <person name="Sun Y."/>
            <person name="Zhan W."/>
            <person name="Jiang J.F."/>
            <person name="Wang Q."/>
            <person name="Zhang B."/>
            <person name="Ji P."/>
            <person name="Bell-Sakyi L."/>
            <person name="Cui X.M."/>
            <person name="Yuan T.T."/>
            <person name="Jiang B.G."/>
            <person name="Yang W.F."/>
            <person name="Lam T.T."/>
            <person name="Chang Q.C."/>
            <person name="Ding S.J."/>
            <person name="Wang X.J."/>
            <person name="Zhu J.G."/>
            <person name="Ruan X.D."/>
            <person name="Zhao L."/>
            <person name="Wei J.T."/>
            <person name="Ye R.Z."/>
            <person name="Que T.C."/>
            <person name="Du C.H."/>
            <person name="Zhou Y.H."/>
            <person name="Cheng J.X."/>
            <person name="Dai P.F."/>
            <person name="Guo W.B."/>
            <person name="Han X.H."/>
            <person name="Huang E.J."/>
            <person name="Li L.F."/>
            <person name="Wei W."/>
            <person name="Gao Y.C."/>
            <person name="Liu J.Z."/>
            <person name="Shao H.Z."/>
            <person name="Wang X."/>
            <person name="Wang C.C."/>
            <person name="Yang T.C."/>
            <person name="Huo Q.B."/>
            <person name="Li W."/>
            <person name="Chen H.Y."/>
            <person name="Chen S.E."/>
            <person name="Zhou L.G."/>
            <person name="Ni X.B."/>
            <person name="Tian J.H."/>
            <person name="Sheng Y."/>
            <person name="Liu T."/>
            <person name="Pan Y.S."/>
            <person name="Xia L.Y."/>
            <person name="Li J."/>
            <person name="Zhao F."/>
            <person name="Cao W.C."/>
        </authorList>
    </citation>
    <scope>NUCLEOTIDE SEQUENCE</scope>
    <source>
        <strain evidence="1">Rsan-2018</strain>
    </source>
</reference>
<dbReference type="EMBL" id="JABSTV010001250">
    <property type="protein sequence ID" value="KAH7955606.1"/>
    <property type="molecule type" value="Genomic_DNA"/>
</dbReference>
<evidence type="ECO:0000313" key="1">
    <source>
        <dbReference type="EMBL" id="KAH7955606.1"/>
    </source>
</evidence>
<comment type="caution">
    <text evidence="1">The sequence shown here is derived from an EMBL/GenBank/DDBJ whole genome shotgun (WGS) entry which is preliminary data.</text>
</comment>
<dbReference type="Proteomes" id="UP000821837">
    <property type="component" value="Unassembled WGS sequence"/>
</dbReference>
<sequence length="80" mass="8803">MPRLTAQVTRKIVLDEAAATRMYSTAEVAAAFGLIRRCCGDMEGTVLSLLDSLDKIEASVFNFISMTKKQAKISSLFSRK</sequence>
<accession>A0A9D4PTU3</accession>
<gene>
    <name evidence="1" type="ORF">HPB52_001708</name>
</gene>
<evidence type="ECO:0000313" key="2">
    <source>
        <dbReference type="Proteomes" id="UP000821837"/>
    </source>
</evidence>
<organism evidence="1 2">
    <name type="scientific">Rhipicephalus sanguineus</name>
    <name type="common">Brown dog tick</name>
    <name type="synonym">Ixodes sanguineus</name>
    <dbReference type="NCBI Taxonomy" id="34632"/>
    <lineage>
        <taxon>Eukaryota</taxon>
        <taxon>Metazoa</taxon>
        <taxon>Ecdysozoa</taxon>
        <taxon>Arthropoda</taxon>
        <taxon>Chelicerata</taxon>
        <taxon>Arachnida</taxon>
        <taxon>Acari</taxon>
        <taxon>Parasitiformes</taxon>
        <taxon>Ixodida</taxon>
        <taxon>Ixodoidea</taxon>
        <taxon>Ixodidae</taxon>
        <taxon>Rhipicephalinae</taxon>
        <taxon>Rhipicephalus</taxon>
        <taxon>Rhipicephalus</taxon>
    </lineage>
</organism>
<name>A0A9D4PTU3_RHISA</name>
<dbReference type="AlphaFoldDB" id="A0A9D4PTU3"/>
<protein>
    <submittedName>
        <fullName evidence="1">Uncharacterized protein</fullName>
    </submittedName>
</protein>
<keyword evidence="2" id="KW-1185">Reference proteome</keyword>